<dbReference type="GO" id="GO:0046872">
    <property type="term" value="F:metal ion binding"/>
    <property type="evidence" value="ECO:0007669"/>
    <property type="project" value="UniProtKB-KW"/>
</dbReference>
<evidence type="ECO:0000256" key="1">
    <source>
        <dbReference type="ARBA" id="ARBA00022670"/>
    </source>
</evidence>
<keyword evidence="2" id="KW-0479">Metal-binding</keyword>
<keyword evidence="3" id="KW-0378">Hydrolase</keyword>
<protein>
    <submittedName>
        <fullName evidence="4">M20/M25/M40 family metallo-hydrolase</fullName>
    </submittedName>
</protein>
<dbReference type="GO" id="GO:0008233">
    <property type="term" value="F:peptidase activity"/>
    <property type="evidence" value="ECO:0007669"/>
    <property type="project" value="UniProtKB-KW"/>
</dbReference>
<dbReference type="Gene3D" id="3.30.70.360">
    <property type="match status" value="1"/>
</dbReference>
<evidence type="ECO:0000256" key="2">
    <source>
        <dbReference type="ARBA" id="ARBA00022723"/>
    </source>
</evidence>
<dbReference type="NCBIfam" id="NF006579">
    <property type="entry name" value="PRK09104.1"/>
    <property type="match status" value="1"/>
</dbReference>
<dbReference type="EMBL" id="DQZW01000207">
    <property type="protein sequence ID" value="HDL90128.1"/>
    <property type="molecule type" value="Genomic_DNA"/>
</dbReference>
<dbReference type="PANTHER" id="PTHR43270">
    <property type="entry name" value="BETA-ALA-HIS DIPEPTIDASE"/>
    <property type="match status" value="1"/>
</dbReference>
<evidence type="ECO:0000313" key="4">
    <source>
        <dbReference type="EMBL" id="HDL90128.1"/>
    </source>
</evidence>
<evidence type="ECO:0000256" key="3">
    <source>
        <dbReference type="ARBA" id="ARBA00022801"/>
    </source>
</evidence>
<feature type="non-terminal residue" evidence="4">
    <location>
        <position position="359"/>
    </location>
</feature>
<comment type="caution">
    <text evidence="4">The sequence shown here is derived from an EMBL/GenBank/DDBJ whole genome shotgun (WGS) entry which is preliminary data.</text>
</comment>
<dbReference type="Gene3D" id="3.40.630.10">
    <property type="entry name" value="Zn peptidases"/>
    <property type="match status" value="1"/>
</dbReference>
<name>A0A7C1AYF7_9BACT</name>
<dbReference type="PANTHER" id="PTHR43270:SF12">
    <property type="entry name" value="SUCCINYL-DIAMINOPIMELATE DESUCCINYLASE"/>
    <property type="match status" value="1"/>
</dbReference>
<dbReference type="InterPro" id="IPR002933">
    <property type="entry name" value="Peptidase_M20"/>
</dbReference>
<proteinExistence type="predicted"/>
<dbReference type="GO" id="GO:0006508">
    <property type="term" value="P:proteolysis"/>
    <property type="evidence" value="ECO:0007669"/>
    <property type="project" value="UniProtKB-KW"/>
</dbReference>
<dbReference type="Pfam" id="PF01546">
    <property type="entry name" value="Peptidase_M20"/>
    <property type="match status" value="1"/>
</dbReference>
<dbReference type="AlphaFoldDB" id="A0A7C1AYF7"/>
<dbReference type="InterPro" id="IPR051458">
    <property type="entry name" value="Cyt/Met_Dipeptidase"/>
</dbReference>
<sequence>MDDERIGKVFMVIEERRDAFIEELLDFLKIPSVSADSSYRIDVRRAAEWLVASLARLGMETKIFETGNHPIVFGELFTSFDRPTLLVYGHYDVQPPDPLDEWTNNPFDPSIRDGYVYARGASDDKGQLFAHMKALDAWRQCGFELPVNLKFIFEGEEEIGSPSLEAFLKNNEDLLKADAVVISDGHQFAKGIPAITYGLRGLAYFEVEVEGPKMDLHSGGFGGLVMNPIHALIFILSRLKDLKDRILIDNFYDDVIMPDEEEREMIRQLPFDEEALRKELGVQELFGEDGFLPLERKSFRPTLDINGIWGGYQKEGAKTIIPSRAGAKVSIRLVPNQRHDVVTRLFVEYLKKIAPPAVK</sequence>
<gene>
    <name evidence="4" type="ORF">ENG14_04420</name>
</gene>
<accession>A0A7C1AYF7</accession>
<reference evidence="4" key="1">
    <citation type="journal article" date="2020" name="mSystems">
        <title>Genome- and Community-Level Interaction Insights into Carbon Utilization and Element Cycling Functions of Hydrothermarchaeota in Hydrothermal Sediment.</title>
        <authorList>
            <person name="Zhou Z."/>
            <person name="Liu Y."/>
            <person name="Xu W."/>
            <person name="Pan J."/>
            <person name="Luo Z.H."/>
            <person name="Li M."/>
        </authorList>
    </citation>
    <scope>NUCLEOTIDE SEQUENCE [LARGE SCALE GENOMIC DNA]</scope>
    <source>
        <strain evidence="4">HyVt-19</strain>
    </source>
</reference>
<dbReference type="Proteomes" id="UP000886355">
    <property type="component" value="Unassembled WGS sequence"/>
</dbReference>
<organism evidence="4">
    <name type="scientific">Thermodesulforhabdus norvegica</name>
    <dbReference type="NCBI Taxonomy" id="39841"/>
    <lineage>
        <taxon>Bacteria</taxon>
        <taxon>Pseudomonadati</taxon>
        <taxon>Thermodesulfobacteriota</taxon>
        <taxon>Syntrophobacteria</taxon>
        <taxon>Syntrophobacterales</taxon>
        <taxon>Thermodesulforhabdaceae</taxon>
        <taxon>Thermodesulforhabdus</taxon>
    </lineage>
</organism>
<keyword evidence="1" id="KW-0645">Protease</keyword>
<dbReference type="SUPFAM" id="SSF53187">
    <property type="entry name" value="Zn-dependent exopeptidases"/>
    <property type="match status" value="1"/>
</dbReference>